<evidence type="ECO:0000256" key="6">
    <source>
        <dbReference type="RuleBase" id="RU000461"/>
    </source>
</evidence>
<comment type="cofactor">
    <cofactor evidence="1 5">
        <name>heme</name>
        <dbReference type="ChEBI" id="CHEBI:30413"/>
    </cofactor>
</comment>
<keyword evidence="3 5" id="KW-0479">Metal-binding</keyword>
<protein>
    <submittedName>
        <fullName evidence="7">Related to pisatin demethylase cytochrome P450</fullName>
    </submittedName>
</protein>
<evidence type="ECO:0000256" key="1">
    <source>
        <dbReference type="ARBA" id="ARBA00001971"/>
    </source>
</evidence>
<dbReference type="CDD" id="cd11060">
    <property type="entry name" value="CYP57A1-like"/>
    <property type="match status" value="1"/>
</dbReference>
<feature type="binding site" description="axial binding residue" evidence="5">
    <location>
        <position position="432"/>
    </location>
    <ligand>
        <name>heme</name>
        <dbReference type="ChEBI" id="CHEBI:30413"/>
    </ligand>
    <ligandPart>
        <name>Fe</name>
        <dbReference type="ChEBI" id="CHEBI:18248"/>
    </ligandPart>
</feature>
<proteinExistence type="inferred from homology"/>
<dbReference type="InterPro" id="IPR050121">
    <property type="entry name" value="Cytochrome_P450_monoxygenase"/>
</dbReference>
<dbReference type="InterPro" id="IPR002401">
    <property type="entry name" value="Cyt_P450_E_grp-I"/>
</dbReference>
<evidence type="ECO:0000256" key="2">
    <source>
        <dbReference type="ARBA" id="ARBA00022617"/>
    </source>
</evidence>
<dbReference type="PRINTS" id="PR00385">
    <property type="entry name" value="P450"/>
</dbReference>
<evidence type="ECO:0000313" key="8">
    <source>
        <dbReference type="Proteomes" id="UP000183971"/>
    </source>
</evidence>
<dbReference type="Pfam" id="PF00067">
    <property type="entry name" value="p450"/>
    <property type="match status" value="1"/>
</dbReference>
<evidence type="ECO:0000256" key="5">
    <source>
        <dbReference type="PIRSR" id="PIRSR602401-1"/>
    </source>
</evidence>
<keyword evidence="6" id="KW-0560">Oxidoreductase</keyword>
<dbReference type="SUPFAM" id="SSF48264">
    <property type="entry name" value="Cytochrome P450"/>
    <property type="match status" value="1"/>
</dbReference>
<keyword evidence="2 5" id="KW-0349">Heme</keyword>
<dbReference type="FunFam" id="1.10.630.10:FF:000050">
    <property type="entry name" value="Cytochrome P450 monooxygenase"/>
    <property type="match status" value="1"/>
</dbReference>
<evidence type="ECO:0000313" key="7">
    <source>
        <dbReference type="EMBL" id="CZR31822.1"/>
    </source>
</evidence>
<reference evidence="8" key="1">
    <citation type="journal article" date="2016" name="Genome Biol. Evol.">
        <title>Comparative 'omics' of the Fusarium fujikuroi species complex highlights differences in genetic potential and metabolite synthesis.</title>
        <authorList>
            <person name="Niehaus E.-M."/>
            <person name="Muensterkoetter M."/>
            <person name="Proctor R.H."/>
            <person name="Brown D.W."/>
            <person name="Sharon A."/>
            <person name="Idan Y."/>
            <person name="Oren-Young L."/>
            <person name="Sieber C.M."/>
            <person name="Novak O."/>
            <person name="Pencik A."/>
            <person name="Tarkowska D."/>
            <person name="Hromadova K."/>
            <person name="Freeman S."/>
            <person name="Maymon M."/>
            <person name="Elazar M."/>
            <person name="Youssef S.A."/>
            <person name="El-Shabrawy E.S.M."/>
            <person name="Shalaby A.B.A."/>
            <person name="Houterman P."/>
            <person name="Brock N.L."/>
            <person name="Burkhardt I."/>
            <person name="Tsavkelova E.A."/>
            <person name="Dickschat J.S."/>
            <person name="Galuszka P."/>
            <person name="Gueldener U."/>
            <person name="Tudzynski B."/>
        </authorList>
    </citation>
    <scope>NUCLEOTIDE SEQUENCE [LARGE SCALE GENOMIC DNA]</scope>
    <source>
        <strain evidence="8">ET1</strain>
    </source>
</reference>
<dbReference type="GeneID" id="42047003"/>
<keyword evidence="4 5" id="KW-0408">Iron</keyword>
<keyword evidence="8" id="KW-1185">Reference proteome</keyword>
<sequence length="490" mass="55099">MNFYLVAIPLVSLLLLKAVLTLFWHLRSSLRSVQGPGAARWTLGWYTWKVWQGAFEHVNRDLHKKYGSVVRYAPSRYSFSDLEAVKVIYGLGTSFPKSPWYIPWGNPGDNNLFNETSSAKHAHDRKQYQSTYSMSSSSTTKHLSTSQAVDMHHWLQCYAFDVIGMITYGKRLGFLDKGEDVGNVIHALGEILSYSTLVGIIFPTLHNIFVPIMNFLAGSKGQGGAYVTAFTKARISEAQSNPKAVILDDSDTSTQSFLMKFLAKNTSKPDDFTSSHVITGCVINMIAGSDTTSISLSAVLYYLLKNPSCMDKLREEVDTFTANGQLSTYVTYKESQAMPYLQAVIKEALRLHPATGLPLERVVPKGGATISGRFFPEGTIVGINTWVAHMDRSIFGQDADSFSPERWLQDDDERVALMNRFWMPFGLGSRTCIGRHISMLEMCKLIPALVRDFEFVLHDNLLQNEWKTLNYWFVKPLDFNVWVKPRTSAG</sequence>
<dbReference type="PANTHER" id="PTHR24305:SF190">
    <property type="entry name" value="P450, PUTATIVE (EUROFUNG)-RELATED"/>
    <property type="match status" value="1"/>
</dbReference>
<dbReference type="PANTHER" id="PTHR24305">
    <property type="entry name" value="CYTOCHROME P450"/>
    <property type="match status" value="1"/>
</dbReference>
<dbReference type="AlphaFoldDB" id="A0A1L7V120"/>
<dbReference type="GO" id="GO:0008168">
    <property type="term" value="F:methyltransferase activity"/>
    <property type="evidence" value="ECO:0007669"/>
    <property type="project" value="UniProtKB-KW"/>
</dbReference>
<evidence type="ECO:0000256" key="4">
    <source>
        <dbReference type="ARBA" id="ARBA00023004"/>
    </source>
</evidence>
<dbReference type="GO" id="GO:0004497">
    <property type="term" value="F:monooxygenase activity"/>
    <property type="evidence" value="ECO:0007669"/>
    <property type="project" value="UniProtKB-KW"/>
</dbReference>
<dbReference type="RefSeq" id="XP_031074357.1">
    <property type="nucleotide sequence ID" value="XM_031228039.1"/>
</dbReference>
<dbReference type="GO" id="GO:0032259">
    <property type="term" value="P:methylation"/>
    <property type="evidence" value="ECO:0007669"/>
    <property type="project" value="UniProtKB-KW"/>
</dbReference>
<dbReference type="GO" id="GO:0016705">
    <property type="term" value="F:oxidoreductase activity, acting on paired donors, with incorporation or reduction of molecular oxygen"/>
    <property type="evidence" value="ECO:0007669"/>
    <property type="project" value="InterPro"/>
</dbReference>
<dbReference type="PROSITE" id="PS00086">
    <property type="entry name" value="CYTOCHROME_P450"/>
    <property type="match status" value="1"/>
</dbReference>
<dbReference type="InterPro" id="IPR001128">
    <property type="entry name" value="Cyt_P450"/>
</dbReference>
<dbReference type="PRINTS" id="PR00463">
    <property type="entry name" value="EP450I"/>
</dbReference>
<dbReference type="Gene3D" id="1.10.630.10">
    <property type="entry name" value="Cytochrome P450"/>
    <property type="match status" value="1"/>
</dbReference>
<dbReference type="GO" id="GO:0005506">
    <property type="term" value="F:iron ion binding"/>
    <property type="evidence" value="ECO:0007669"/>
    <property type="project" value="InterPro"/>
</dbReference>
<accession>A0A1L7V120</accession>
<dbReference type="Proteomes" id="UP000183971">
    <property type="component" value="Unassembled WGS sequence"/>
</dbReference>
<name>A0A1L7V120_FUSPR</name>
<dbReference type="VEuPathDB" id="FungiDB:FPRO_02117"/>
<organism evidence="7 8">
    <name type="scientific">Fusarium proliferatum (strain ET1)</name>
    <name type="common">Orchid endophyte fungus</name>
    <dbReference type="NCBI Taxonomy" id="1227346"/>
    <lineage>
        <taxon>Eukaryota</taxon>
        <taxon>Fungi</taxon>
        <taxon>Dikarya</taxon>
        <taxon>Ascomycota</taxon>
        <taxon>Pezizomycotina</taxon>
        <taxon>Sordariomycetes</taxon>
        <taxon>Hypocreomycetidae</taxon>
        <taxon>Hypocreales</taxon>
        <taxon>Nectriaceae</taxon>
        <taxon>Fusarium</taxon>
        <taxon>Fusarium fujikuroi species complex</taxon>
    </lineage>
</organism>
<comment type="similarity">
    <text evidence="6">Belongs to the cytochrome P450 family.</text>
</comment>
<gene>
    <name evidence="7" type="ORF">FPRO_02117</name>
</gene>
<dbReference type="GO" id="GO:0020037">
    <property type="term" value="F:heme binding"/>
    <property type="evidence" value="ECO:0007669"/>
    <property type="project" value="InterPro"/>
</dbReference>
<comment type="caution">
    <text evidence="7">The sequence shown here is derived from an EMBL/GenBank/DDBJ whole genome shotgun (WGS) entry which is preliminary data.</text>
</comment>
<evidence type="ECO:0000256" key="3">
    <source>
        <dbReference type="ARBA" id="ARBA00022723"/>
    </source>
</evidence>
<keyword evidence="6" id="KW-0503">Monooxygenase</keyword>
<dbReference type="InterPro" id="IPR017972">
    <property type="entry name" value="Cyt_P450_CS"/>
</dbReference>
<dbReference type="EMBL" id="FJOF01000001">
    <property type="protein sequence ID" value="CZR31822.1"/>
    <property type="molecule type" value="Genomic_DNA"/>
</dbReference>
<dbReference type="InterPro" id="IPR036396">
    <property type="entry name" value="Cyt_P450_sf"/>
</dbReference>